<dbReference type="NCBIfam" id="TIGR01830">
    <property type="entry name" value="3oxo_ACP_reduc"/>
    <property type="match status" value="1"/>
</dbReference>
<keyword evidence="7 12" id="KW-0560">Oxidoreductase</keyword>
<dbReference type="NCBIfam" id="NF009466">
    <property type="entry name" value="PRK12826.1-2"/>
    <property type="match status" value="1"/>
</dbReference>
<evidence type="ECO:0000256" key="3">
    <source>
        <dbReference type="ARBA" id="ARBA00006484"/>
    </source>
</evidence>
<dbReference type="NCBIfam" id="NF009464">
    <property type="entry name" value="PRK12824.1"/>
    <property type="match status" value="1"/>
</dbReference>
<evidence type="ECO:0000313" key="14">
    <source>
        <dbReference type="EMBL" id="NDL37523.1"/>
    </source>
</evidence>
<dbReference type="GO" id="GO:0051287">
    <property type="term" value="F:NAD binding"/>
    <property type="evidence" value="ECO:0007669"/>
    <property type="project" value="UniProtKB-UniRule"/>
</dbReference>
<evidence type="ECO:0000256" key="7">
    <source>
        <dbReference type="ARBA" id="ARBA00023002"/>
    </source>
</evidence>
<dbReference type="SMART" id="SM00822">
    <property type="entry name" value="PKS_KR"/>
    <property type="match status" value="1"/>
</dbReference>
<dbReference type="CDD" id="cd05333">
    <property type="entry name" value="BKR_SDR_c"/>
    <property type="match status" value="1"/>
</dbReference>
<dbReference type="Proteomes" id="UP000479300">
    <property type="component" value="Unassembled WGS sequence"/>
</dbReference>
<keyword evidence="4 12" id="KW-0444">Lipid biosynthesis</keyword>
<dbReference type="PANTHER" id="PTHR42879:SF2">
    <property type="entry name" value="3-OXOACYL-[ACYL-CARRIER-PROTEIN] REDUCTASE FABG"/>
    <property type="match status" value="1"/>
</dbReference>
<comment type="subunit">
    <text evidence="12">Homotetramer.</text>
</comment>
<dbReference type="KEGG" id="plum:A4R40_14125"/>
<feature type="binding site" evidence="11">
    <location>
        <begin position="59"/>
        <end position="60"/>
    </location>
    <ligand>
        <name>NADP(+)</name>
        <dbReference type="ChEBI" id="CHEBI:58349"/>
    </ligand>
</feature>
<accession>A0A6L9JFR1</accession>
<evidence type="ECO:0000256" key="5">
    <source>
        <dbReference type="ARBA" id="ARBA00022832"/>
    </source>
</evidence>
<proteinExistence type="inferred from homology"/>
<feature type="active site" description="Proton acceptor" evidence="10">
    <location>
        <position position="151"/>
    </location>
</feature>
<keyword evidence="9 12" id="KW-0275">Fatty acid biosynthesis</keyword>
<evidence type="ECO:0000256" key="1">
    <source>
        <dbReference type="ARBA" id="ARBA00002607"/>
    </source>
</evidence>
<keyword evidence="8 12" id="KW-0443">Lipid metabolism</keyword>
<dbReference type="PANTHER" id="PTHR42879">
    <property type="entry name" value="3-OXOACYL-(ACYL-CARRIER-PROTEIN) REDUCTASE"/>
    <property type="match status" value="1"/>
</dbReference>
<feature type="binding site" evidence="11">
    <location>
        <position position="86"/>
    </location>
    <ligand>
        <name>NADP(+)</name>
        <dbReference type="ChEBI" id="CHEBI:58349"/>
    </ligand>
</feature>
<dbReference type="AlphaFoldDB" id="A0A6L9JFR1"/>
<name>A0A6L9JFR1_PHOLM</name>
<dbReference type="UniPathway" id="UPA00094"/>
<comment type="pathway">
    <text evidence="2 12">Lipid metabolism; fatty acid biosynthesis.</text>
</comment>
<keyword evidence="5 12" id="KW-0276">Fatty acid metabolism</keyword>
<evidence type="ECO:0000259" key="13">
    <source>
        <dbReference type="SMART" id="SM00822"/>
    </source>
</evidence>
<evidence type="ECO:0000256" key="12">
    <source>
        <dbReference type="RuleBase" id="RU366074"/>
    </source>
</evidence>
<evidence type="ECO:0000256" key="8">
    <source>
        <dbReference type="ARBA" id="ARBA00023098"/>
    </source>
</evidence>
<dbReference type="InterPro" id="IPR002347">
    <property type="entry name" value="SDR_fam"/>
</dbReference>
<organism evidence="14 15">
    <name type="scientific">Photorhabdus laumondii subsp. laumondii</name>
    <name type="common">Photorhabdus luminescens subsp. laumondii</name>
    <dbReference type="NCBI Taxonomy" id="141679"/>
    <lineage>
        <taxon>Bacteria</taxon>
        <taxon>Pseudomonadati</taxon>
        <taxon>Pseudomonadota</taxon>
        <taxon>Gammaproteobacteria</taxon>
        <taxon>Enterobacterales</taxon>
        <taxon>Morganellaceae</taxon>
        <taxon>Photorhabdus</taxon>
    </lineage>
</organism>
<dbReference type="SUPFAM" id="SSF51735">
    <property type="entry name" value="NAD(P)-binding Rossmann-fold domains"/>
    <property type="match status" value="1"/>
</dbReference>
<dbReference type="GeneID" id="48849095"/>
<feature type="domain" description="Ketoreductase" evidence="13">
    <location>
        <begin position="6"/>
        <end position="187"/>
    </location>
</feature>
<evidence type="ECO:0000313" key="15">
    <source>
        <dbReference type="Proteomes" id="UP000479300"/>
    </source>
</evidence>
<feature type="binding site" evidence="11">
    <location>
        <begin position="151"/>
        <end position="155"/>
    </location>
    <ligand>
        <name>NADP(+)</name>
        <dbReference type="ChEBI" id="CHEBI:58349"/>
    </ligand>
</feature>
<sequence length="244" mass="25958">MRLDGKIALVTGASRGIGRATAELLAERGAYIIGTATSDKGAEVISAYLGEKGKGFVLNVTDPESIEQLMSTIRTEHGGLDILVNNAGITGDNLVMRIKDDEWQHVIDTNLSSVFRMTKAAMRFMIKKRYGRIISIGSVVGSMGNAGQASYAAAKAGLVGFSKTLAREVISRGITVNVVAPGLIETDMLRALPEEQLANFSNDIPAKRLGDVKEIASAVAFFASDEAAYITGETLHVNGGMYMN</sequence>
<dbReference type="EMBL" id="WSFA01000002">
    <property type="protein sequence ID" value="NDL37523.1"/>
    <property type="molecule type" value="Genomic_DNA"/>
</dbReference>
<dbReference type="OMA" id="CQKHMVD"/>
<gene>
    <name evidence="14" type="primary">fabG</name>
    <name evidence="14" type="ORF">GPY51_01535</name>
</gene>
<dbReference type="InterPro" id="IPR011284">
    <property type="entry name" value="3oxo_ACP_reduc"/>
</dbReference>
<dbReference type="RefSeq" id="WP_011147053.1">
    <property type="nucleotide sequence ID" value="NZ_CAWMTZ010000016.1"/>
</dbReference>
<feature type="binding site" evidence="11">
    <location>
        <position position="184"/>
    </location>
    <ligand>
        <name>NADP(+)</name>
        <dbReference type="ChEBI" id="CHEBI:58349"/>
    </ligand>
</feature>
<evidence type="ECO:0000256" key="10">
    <source>
        <dbReference type="PIRSR" id="PIRSR611284-1"/>
    </source>
</evidence>
<dbReference type="InterPro" id="IPR020904">
    <property type="entry name" value="Sc_DH/Rdtase_CS"/>
</dbReference>
<evidence type="ECO:0000256" key="2">
    <source>
        <dbReference type="ARBA" id="ARBA00005194"/>
    </source>
</evidence>
<evidence type="ECO:0000256" key="4">
    <source>
        <dbReference type="ARBA" id="ARBA00022516"/>
    </source>
</evidence>
<feature type="binding site" evidence="11">
    <location>
        <position position="37"/>
    </location>
    <ligand>
        <name>NADP(+)</name>
        <dbReference type="ChEBI" id="CHEBI:58349"/>
    </ligand>
</feature>
<keyword evidence="6 11" id="KW-0521">NADP</keyword>
<comment type="catalytic activity">
    <reaction evidence="12">
        <text>a (3R)-hydroxyacyl-[ACP] + NADP(+) = a 3-oxoacyl-[ACP] + NADPH + H(+)</text>
        <dbReference type="Rhea" id="RHEA:17397"/>
        <dbReference type="Rhea" id="RHEA-COMP:9916"/>
        <dbReference type="Rhea" id="RHEA-COMP:9945"/>
        <dbReference type="ChEBI" id="CHEBI:15378"/>
        <dbReference type="ChEBI" id="CHEBI:57783"/>
        <dbReference type="ChEBI" id="CHEBI:58349"/>
        <dbReference type="ChEBI" id="CHEBI:78776"/>
        <dbReference type="ChEBI" id="CHEBI:78827"/>
        <dbReference type="EC" id="1.1.1.100"/>
    </reaction>
</comment>
<comment type="similarity">
    <text evidence="3 12">Belongs to the short-chain dehydrogenases/reductases (SDR) family.</text>
</comment>
<reference evidence="14 15" key="1">
    <citation type="submission" date="2019-12" db="EMBL/GenBank/DDBJ databases">
        <title>Engineering Photorhabdus to improve their lethality against agricultural pests.</title>
        <authorList>
            <person name="Machado R.A.R."/>
        </authorList>
    </citation>
    <scope>NUCLEOTIDE SEQUENCE [LARGE SCALE GENOMIC DNA]</scope>
    <source>
        <strain evidence="14 15">EN01</strain>
    </source>
</reference>
<comment type="function">
    <text evidence="1 12">Catalyzes the NADPH-dependent reduction of beta-ketoacyl-ACP substrates to beta-hydroxyacyl-ACP products, the first reductive step in the elongation cycle of fatty acid biosynthesis.</text>
</comment>
<dbReference type="InterPro" id="IPR057326">
    <property type="entry name" value="KR_dom"/>
</dbReference>
<dbReference type="GO" id="GO:0030497">
    <property type="term" value="P:fatty acid elongation"/>
    <property type="evidence" value="ECO:0007669"/>
    <property type="project" value="UniProtKB-ARBA"/>
</dbReference>
<evidence type="ECO:0000256" key="9">
    <source>
        <dbReference type="ARBA" id="ARBA00023160"/>
    </source>
</evidence>
<dbReference type="InterPro" id="IPR036291">
    <property type="entry name" value="NAD(P)-bd_dom_sf"/>
</dbReference>
<dbReference type="PRINTS" id="PR00080">
    <property type="entry name" value="SDRFAMILY"/>
</dbReference>
<protein>
    <recommendedName>
        <fullName evidence="12">3-oxoacyl-[acyl-carrier-protein] reductase</fullName>
        <ecNumber evidence="12">1.1.1.100</ecNumber>
    </recommendedName>
</protein>
<evidence type="ECO:0000256" key="6">
    <source>
        <dbReference type="ARBA" id="ARBA00022857"/>
    </source>
</evidence>
<dbReference type="NCBIfam" id="NF004197">
    <property type="entry name" value="PRK05653.1-1"/>
    <property type="match status" value="1"/>
</dbReference>
<dbReference type="Pfam" id="PF13561">
    <property type="entry name" value="adh_short_C2"/>
    <property type="match status" value="1"/>
</dbReference>
<comment type="caution">
    <text evidence="14">The sequence shown here is derived from an EMBL/GenBank/DDBJ whole genome shotgun (WGS) entry which is preliminary data.</text>
</comment>
<dbReference type="PROSITE" id="PS00061">
    <property type="entry name" value="ADH_SHORT"/>
    <property type="match status" value="1"/>
</dbReference>
<evidence type="ECO:0000256" key="11">
    <source>
        <dbReference type="PIRSR" id="PIRSR611284-2"/>
    </source>
</evidence>
<dbReference type="PRINTS" id="PR00081">
    <property type="entry name" value="GDHRDH"/>
</dbReference>
<dbReference type="EC" id="1.1.1.100" evidence="12"/>
<dbReference type="FunFam" id="3.40.50.720:FF:000037">
    <property type="entry name" value="3-oxoacyl-[acyl-carrier-protein] reductase FabG"/>
    <property type="match status" value="1"/>
</dbReference>
<dbReference type="Gene3D" id="3.40.50.720">
    <property type="entry name" value="NAD(P)-binding Rossmann-like Domain"/>
    <property type="match status" value="1"/>
</dbReference>
<feature type="binding site" evidence="11">
    <location>
        <begin position="12"/>
        <end position="15"/>
    </location>
    <ligand>
        <name>NADP(+)</name>
        <dbReference type="ChEBI" id="CHEBI:58349"/>
    </ligand>
</feature>
<dbReference type="InterPro" id="IPR050259">
    <property type="entry name" value="SDR"/>
</dbReference>
<dbReference type="GO" id="GO:0004316">
    <property type="term" value="F:3-oxoacyl-[acyl-carrier-protein] reductase (NADPH) activity"/>
    <property type="evidence" value="ECO:0007669"/>
    <property type="project" value="UniProtKB-UniRule"/>
</dbReference>